<proteinExistence type="predicted"/>
<dbReference type="InterPro" id="IPR049730">
    <property type="entry name" value="SNF2/RAD54-like_C"/>
</dbReference>
<dbReference type="SUPFAM" id="SSF52540">
    <property type="entry name" value="P-loop containing nucleoside triphosphate hydrolases"/>
    <property type="match status" value="2"/>
</dbReference>
<reference evidence="4" key="1">
    <citation type="submission" date="2019-08" db="EMBL/GenBank/DDBJ databases">
        <authorList>
            <person name="Kucharzyk K."/>
            <person name="Murdoch R.W."/>
            <person name="Higgins S."/>
            <person name="Loffler F."/>
        </authorList>
    </citation>
    <scope>NUCLEOTIDE SEQUENCE</scope>
</reference>
<dbReference type="Pfam" id="PF00176">
    <property type="entry name" value="SNF2-rel_dom"/>
    <property type="match status" value="1"/>
</dbReference>
<dbReference type="InterPro" id="IPR000330">
    <property type="entry name" value="SNF2_N"/>
</dbReference>
<dbReference type="Gene3D" id="3.40.50.10810">
    <property type="entry name" value="Tandem AAA-ATPase domain"/>
    <property type="match status" value="1"/>
</dbReference>
<dbReference type="GO" id="GO:0005524">
    <property type="term" value="F:ATP binding"/>
    <property type="evidence" value="ECO:0007669"/>
    <property type="project" value="InterPro"/>
</dbReference>
<sequence length="444" mass="50000">MSRGIALLMEMGTGKSLTTIAVAGRLWLEHKAERMLIVAPLSILGVWQEEFRKFANFEYSLVILNGSESKKIEKLRQMPTSGLQVAVINYESAWRMEQELAAWDADLIVCDEGHKIKTHNIAASKCMHRLGAKARYRMLLTGTIITNKAIDVFSPYKFLNPAVFGNSFYTFRNRYFDMVGYGDHTPILKANLAEELTRRIHSIAFRATKAECLDLPETTEIIQHVELEQQAKRLYQQLVRDSYTRIKEGEITAANVLTRLLRLSQLTGGFLRGDETDRVERVSSAKLDALTDIVESAAQECGKLVIIARFLPEIDAITAMLDRKSIAFSLITGAVKDRDEQVRRFQTDPEVTVFVGQIATAGLGITLTAADKMVFYSLDYSMSNFEQAKARIHRVGQHNPCTYIYLVVENTVDTKVLKALRDKANLAKTLIDDCRAGHNPFDIP</sequence>
<dbReference type="PANTHER" id="PTHR10799">
    <property type="entry name" value="SNF2/RAD54 HELICASE FAMILY"/>
    <property type="match status" value="1"/>
</dbReference>
<evidence type="ECO:0000259" key="3">
    <source>
        <dbReference type="PROSITE" id="PS51194"/>
    </source>
</evidence>
<evidence type="ECO:0008006" key="5">
    <source>
        <dbReference type="Google" id="ProtNLM"/>
    </source>
</evidence>
<dbReference type="EMBL" id="VSSQ01007808">
    <property type="protein sequence ID" value="MPM37043.1"/>
    <property type="molecule type" value="Genomic_DNA"/>
</dbReference>
<dbReference type="GO" id="GO:0016787">
    <property type="term" value="F:hydrolase activity"/>
    <property type="evidence" value="ECO:0007669"/>
    <property type="project" value="UniProtKB-KW"/>
</dbReference>
<dbReference type="CDD" id="cd18793">
    <property type="entry name" value="SF2_C_SNF"/>
    <property type="match status" value="1"/>
</dbReference>
<dbReference type="InterPro" id="IPR027417">
    <property type="entry name" value="P-loop_NTPase"/>
</dbReference>
<dbReference type="SMART" id="SM00490">
    <property type="entry name" value="HELICc"/>
    <property type="match status" value="1"/>
</dbReference>
<dbReference type="Pfam" id="PF00271">
    <property type="entry name" value="Helicase_C"/>
    <property type="match status" value="1"/>
</dbReference>
<name>A0A644ZEA9_9ZZZZ</name>
<organism evidence="4">
    <name type="scientific">bioreactor metagenome</name>
    <dbReference type="NCBI Taxonomy" id="1076179"/>
    <lineage>
        <taxon>unclassified sequences</taxon>
        <taxon>metagenomes</taxon>
        <taxon>ecological metagenomes</taxon>
    </lineage>
</organism>
<feature type="domain" description="Helicase C-terminal" evidence="3">
    <location>
        <begin position="289"/>
        <end position="435"/>
    </location>
</feature>
<gene>
    <name evidence="4" type="ORF">SDC9_83648</name>
</gene>
<dbReference type="AlphaFoldDB" id="A0A644ZEA9"/>
<dbReference type="PROSITE" id="PS51194">
    <property type="entry name" value="HELICASE_CTER"/>
    <property type="match status" value="1"/>
</dbReference>
<keyword evidence="1" id="KW-0378">Hydrolase</keyword>
<dbReference type="PROSITE" id="PS51192">
    <property type="entry name" value="HELICASE_ATP_BIND_1"/>
    <property type="match status" value="1"/>
</dbReference>
<comment type="caution">
    <text evidence="4">The sequence shown here is derived from an EMBL/GenBank/DDBJ whole genome shotgun (WGS) entry which is preliminary data.</text>
</comment>
<dbReference type="InterPro" id="IPR014001">
    <property type="entry name" value="Helicase_ATP-bd"/>
</dbReference>
<dbReference type="InterPro" id="IPR001650">
    <property type="entry name" value="Helicase_C-like"/>
</dbReference>
<evidence type="ECO:0000313" key="4">
    <source>
        <dbReference type="EMBL" id="MPM37043.1"/>
    </source>
</evidence>
<evidence type="ECO:0000259" key="2">
    <source>
        <dbReference type="PROSITE" id="PS51192"/>
    </source>
</evidence>
<dbReference type="InterPro" id="IPR038718">
    <property type="entry name" value="SNF2-like_sf"/>
</dbReference>
<evidence type="ECO:0000256" key="1">
    <source>
        <dbReference type="ARBA" id="ARBA00022801"/>
    </source>
</evidence>
<protein>
    <recommendedName>
        <fullName evidence="5">RNA polymerase-associated protein RapA</fullName>
    </recommendedName>
</protein>
<dbReference type="Gene3D" id="3.40.50.300">
    <property type="entry name" value="P-loop containing nucleotide triphosphate hydrolases"/>
    <property type="match status" value="1"/>
</dbReference>
<dbReference type="SMART" id="SM00487">
    <property type="entry name" value="DEXDc"/>
    <property type="match status" value="1"/>
</dbReference>
<accession>A0A644ZEA9</accession>
<feature type="domain" description="Helicase ATP-binding" evidence="2">
    <location>
        <begin position="1"/>
        <end position="162"/>
    </location>
</feature>